<dbReference type="Proteomes" id="UP000184267">
    <property type="component" value="Unassembled WGS sequence"/>
</dbReference>
<dbReference type="EMBL" id="MNAD01001028">
    <property type="protein sequence ID" value="OJT08613.1"/>
    <property type="molecule type" value="Genomic_DNA"/>
</dbReference>
<evidence type="ECO:0000313" key="2">
    <source>
        <dbReference type="Proteomes" id="UP000184267"/>
    </source>
</evidence>
<proteinExistence type="predicted"/>
<accession>A0A1M2VM20</accession>
<evidence type="ECO:0000313" key="1">
    <source>
        <dbReference type="EMBL" id="OJT08613.1"/>
    </source>
</evidence>
<protein>
    <submittedName>
        <fullName evidence="1">Uncharacterized protein</fullName>
    </submittedName>
</protein>
<name>A0A1M2VM20_TRAPU</name>
<comment type="caution">
    <text evidence="1">The sequence shown here is derived from an EMBL/GenBank/DDBJ whole genome shotgun (WGS) entry which is preliminary data.</text>
</comment>
<organism evidence="1 2">
    <name type="scientific">Trametes pubescens</name>
    <name type="common">White-rot fungus</name>
    <dbReference type="NCBI Taxonomy" id="154538"/>
    <lineage>
        <taxon>Eukaryota</taxon>
        <taxon>Fungi</taxon>
        <taxon>Dikarya</taxon>
        <taxon>Basidiomycota</taxon>
        <taxon>Agaricomycotina</taxon>
        <taxon>Agaricomycetes</taxon>
        <taxon>Polyporales</taxon>
        <taxon>Polyporaceae</taxon>
        <taxon>Trametes</taxon>
    </lineage>
</organism>
<keyword evidence="2" id="KW-1185">Reference proteome</keyword>
<dbReference type="AlphaFoldDB" id="A0A1M2VM20"/>
<feature type="non-terminal residue" evidence="1">
    <location>
        <position position="1"/>
    </location>
</feature>
<gene>
    <name evidence="1" type="ORF">TRAPUB_490</name>
</gene>
<sequence length="51" mass="5354">APAPPSSRASGSEPRPVAFPGAVPAMCRAEGPYLVSREKKPLYSFLLVAAR</sequence>
<reference evidence="1 2" key="1">
    <citation type="submission" date="2016-10" db="EMBL/GenBank/DDBJ databases">
        <title>Genome sequence of the basidiomycete white-rot fungus Trametes pubescens.</title>
        <authorList>
            <person name="Makela M.R."/>
            <person name="Granchi Z."/>
            <person name="Peng M."/>
            <person name="De Vries R.P."/>
            <person name="Grigoriev I."/>
            <person name="Riley R."/>
            <person name="Hilden K."/>
        </authorList>
    </citation>
    <scope>NUCLEOTIDE SEQUENCE [LARGE SCALE GENOMIC DNA]</scope>
    <source>
        <strain evidence="1 2">FBCC735</strain>
    </source>
</reference>